<dbReference type="EMBL" id="JABFAF010000013">
    <property type="protein sequence ID" value="MBA0873292.1"/>
    <property type="molecule type" value="Genomic_DNA"/>
</dbReference>
<gene>
    <name evidence="2" type="ORF">Goshw_000385</name>
</gene>
<accession>A0A7J9MQG7</accession>
<evidence type="ECO:0008006" key="4">
    <source>
        <dbReference type="Google" id="ProtNLM"/>
    </source>
</evidence>
<dbReference type="AlphaFoldDB" id="A0A7J9MQG7"/>
<evidence type="ECO:0000313" key="2">
    <source>
        <dbReference type="EMBL" id="MBA0873292.1"/>
    </source>
</evidence>
<dbReference type="OrthoDB" id="1683089at2759"/>
<sequence>GKGKIERLKVEGLIFWVLGLGRKEDNKRYQWLGFKTTMVNRREVVDVVASTVMGLLNDEFNESEEELFNFNVSNSDVSDSDNSERQLAIQIVLGTFGPLDYTLMTLLTRLDKFIVDPGYSLTTLQQYVKRDFLYLVSLTKCRRDKLKAVELLEGGYKAQNEKIYEYLLEEDNKIRWMFLEGLLWWLPTGLENCKLISDIFRGLVEVIPMLFPNAETRHCVRHLHANFKKVGFKINELKELLWKIARASTPRDFENTNRFGANLTCWSQDIKLEFITKWLPQLIKKLLQLTKKLSQLINKLPQLNKKLPQEKSFHSRGSQS</sequence>
<proteinExistence type="predicted"/>
<feature type="coiled-coil region" evidence="1">
    <location>
        <begin position="279"/>
        <end position="306"/>
    </location>
</feature>
<dbReference type="Proteomes" id="UP000593576">
    <property type="component" value="Unassembled WGS sequence"/>
</dbReference>
<keyword evidence="3" id="KW-1185">Reference proteome</keyword>
<keyword evidence="1" id="KW-0175">Coiled coil</keyword>
<evidence type="ECO:0000313" key="3">
    <source>
        <dbReference type="Proteomes" id="UP000593576"/>
    </source>
</evidence>
<comment type="caution">
    <text evidence="2">The sequence shown here is derived from an EMBL/GenBank/DDBJ whole genome shotgun (WGS) entry which is preliminary data.</text>
</comment>
<name>A0A7J9MQG7_GOSSC</name>
<dbReference type="PANTHER" id="PTHR31973">
    <property type="entry name" value="POLYPROTEIN, PUTATIVE-RELATED"/>
    <property type="match status" value="1"/>
</dbReference>
<evidence type="ECO:0000256" key="1">
    <source>
        <dbReference type="SAM" id="Coils"/>
    </source>
</evidence>
<feature type="non-terminal residue" evidence="2">
    <location>
        <position position="1"/>
    </location>
</feature>
<dbReference type="PANTHER" id="PTHR31973:SF187">
    <property type="entry name" value="MUTATOR TRANSPOSASE MUDRA PROTEIN"/>
    <property type="match status" value="1"/>
</dbReference>
<protein>
    <recommendedName>
        <fullName evidence="4">MULE transposase domain-containing protein</fullName>
    </recommendedName>
</protein>
<organism evidence="2 3">
    <name type="scientific">Gossypium schwendimanii</name>
    <name type="common">Cotton</name>
    <dbReference type="NCBI Taxonomy" id="34291"/>
    <lineage>
        <taxon>Eukaryota</taxon>
        <taxon>Viridiplantae</taxon>
        <taxon>Streptophyta</taxon>
        <taxon>Embryophyta</taxon>
        <taxon>Tracheophyta</taxon>
        <taxon>Spermatophyta</taxon>
        <taxon>Magnoliopsida</taxon>
        <taxon>eudicotyledons</taxon>
        <taxon>Gunneridae</taxon>
        <taxon>Pentapetalae</taxon>
        <taxon>rosids</taxon>
        <taxon>malvids</taxon>
        <taxon>Malvales</taxon>
        <taxon>Malvaceae</taxon>
        <taxon>Malvoideae</taxon>
        <taxon>Gossypium</taxon>
    </lineage>
</organism>
<reference evidence="2 3" key="1">
    <citation type="journal article" date="2019" name="Genome Biol. Evol.">
        <title>Insights into the evolution of the New World diploid cottons (Gossypium, subgenus Houzingenia) based on genome sequencing.</title>
        <authorList>
            <person name="Grover C.E."/>
            <person name="Arick M.A. 2nd"/>
            <person name="Thrash A."/>
            <person name="Conover J.L."/>
            <person name="Sanders W.S."/>
            <person name="Peterson D.G."/>
            <person name="Frelichowski J.E."/>
            <person name="Scheffler J.A."/>
            <person name="Scheffler B.E."/>
            <person name="Wendel J.F."/>
        </authorList>
    </citation>
    <scope>NUCLEOTIDE SEQUENCE [LARGE SCALE GENOMIC DNA]</scope>
    <source>
        <strain evidence="2">1</strain>
        <tissue evidence="2">Leaf</tissue>
    </source>
</reference>
<feature type="non-terminal residue" evidence="2">
    <location>
        <position position="320"/>
    </location>
</feature>